<dbReference type="PIRSF" id="PIRSF000862">
    <property type="entry name" value="Steryl_ester_lip"/>
    <property type="match status" value="1"/>
</dbReference>
<evidence type="ECO:0000259" key="10">
    <source>
        <dbReference type="Pfam" id="PF04083"/>
    </source>
</evidence>
<dbReference type="Gene3D" id="3.40.50.1820">
    <property type="entry name" value="alpha/beta hydrolase"/>
    <property type="match status" value="1"/>
</dbReference>
<dbReference type="GO" id="GO:0016042">
    <property type="term" value="P:lipid catabolic process"/>
    <property type="evidence" value="ECO:0007669"/>
    <property type="project" value="UniProtKB-KW"/>
</dbReference>
<evidence type="ECO:0000256" key="7">
    <source>
        <dbReference type="PIRNR" id="PIRNR000862"/>
    </source>
</evidence>
<evidence type="ECO:0000256" key="5">
    <source>
        <dbReference type="ARBA" id="ARBA00023098"/>
    </source>
</evidence>
<keyword evidence="6" id="KW-0325">Glycoprotein</keyword>
<dbReference type="InterPro" id="IPR006693">
    <property type="entry name" value="AB_hydrolase_lipase"/>
</dbReference>
<dbReference type="Proteomes" id="UP001431783">
    <property type="component" value="Unassembled WGS sequence"/>
</dbReference>
<feature type="chain" id="PRO_5043990938" description="Lipase" evidence="9">
    <location>
        <begin position="19"/>
        <end position="438"/>
    </location>
</feature>
<feature type="active site" description="Charge relay system" evidence="8">
    <location>
        <position position="409"/>
    </location>
</feature>
<keyword evidence="5" id="KW-0443">Lipid metabolism</keyword>
<evidence type="ECO:0000256" key="9">
    <source>
        <dbReference type="SAM" id="SignalP"/>
    </source>
</evidence>
<evidence type="ECO:0000256" key="4">
    <source>
        <dbReference type="ARBA" id="ARBA00022963"/>
    </source>
</evidence>
<comment type="caution">
    <text evidence="11">The sequence shown here is derived from an EMBL/GenBank/DDBJ whole genome shotgun (WGS) entry which is preliminary data.</text>
</comment>
<dbReference type="SUPFAM" id="SSF53474">
    <property type="entry name" value="alpha/beta-Hydrolases"/>
    <property type="match status" value="1"/>
</dbReference>
<evidence type="ECO:0000313" key="12">
    <source>
        <dbReference type="Proteomes" id="UP001431783"/>
    </source>
</evidence>
<name>A0AAW1VEP0_9CUCU</name>
<dbReference type="GO" id="GO:0016788">
    <property type="term" value="F:hydrolase activity, acting on ester bonds"/>
    <property type="evidence" value="ECO:0007669"/>
    <property type="project" value="InterPro"/>
</dbReference>
<feature type="domain" description="Partial AB-hydrolase lipase" evidence="10">
    <location>
        <begin position="69"/>
        <end position="125"/>
    </location>
</feature>
<dbReference type="InterPro" id="IPR029058">
    <property type="entry name" value="AB_hydrolase_fold"/>
</dbReference>
<evidence type="ECO:0000256" key="2">
    <source>
        <dbReference type="ARBA" id="ARBA00022729"/>
    </source>
</evidence>
<comment type="similarity">
    <text evidence="1 7">Belongs to the AB hydrolase superfamily. Lipase family.</text>
</comment>
<dbReference type="Pfam" id="PF04083">
    <property type="entry name" value="Abhydro_lipase"/>
    <property type="match status" value="1"/>
</dbReference>
<dbReference type="InterPro" id="IPR025483">
    <property type="entry name" value="Lipase_euk"/>
</dbReference>
<evidence type="ECO:0000256" key="8">
    <source>
        <dbReference type="PIRSR" id="PIRSR000862-1"/>
    </source>
</evidence>
<dbReference type="FunFam" id="3.40.50.1820:FF:000021">
    <property type="entry name" value="Lipase"/>
    <property type="match status" value="1"/>
</dbReference>
<keyword evidence="3 7" id="KW-0378">Hydrolase</keyword>
<sequence>MRILVLLCLCPLFGMNNSLPFSNEIENELEKNQYLRTMPLSREEIRAVKSKLNLTLDDDNADEYLSVLEIISKYGYPAEEHFVQTSDGYILRMHRIPPTKSGIKPCNRTIFLMHGLLSSSADWILLGPKKALPYHLANLGYDVWMGNARGNTQSRNHTKMSPNDSEFWKFSWHEIGILDVPAMIDYALKISKQSALYHIGHSQGTTTFYVMCSELPEYNKKIIAHYSFAPVAYMTHAYSPILRFAAKFIGSLEVLSSLFGINELLPHNSLTVLVNKFLCKLGEITHFLCENFLFMLTGFDAPEFDESMMPTLLAHSPSGASARQVFHYGQLIDSGGFNKYDYAPFNAFHYGIFHPLYPPSYKLGKIDAPVYLYYSLNDWLSDPRDVERICNELGNCKAKTLVAEKMFNHLDFIFAIHAKERLYELVTDDIEKHAKNKH</sequence>
<protein>
    <recommendedName>
        <fullName evidence="7">Lipase</fullName>
    </recommendedName>
</protein>
<keyword evidence="4 7" id="KW-0442">Lipid degradation</keyword>
<feature type="signal peptide" evidence="9">
    <location>
        <begin position="1"/>
        <end position="18"/>
    </location>
</feature>
<gene>
    <name evidence="11" type="ORF">WA026_015649</name>
</gene>
<keyword evidence="12" id="KW-1185">Reference proteome</keyword>
<dbReference type="EMBL" id="JARQZJ010000129">
    <property type="protein sequence ID" value="KAK9891681.1"/>
    <property type="molecule type" value="Genomic_DNA"/>
</dbReference>
<dbReference type="AlphaFoldDB" id="A0AAW1VEP0"/>
<evidence type="ECO:0000256" key="1">
    <source>
        <dbReference type="ARBA" id="ARBA00010701"/>
    </source>
</evidence>
<organism evidence="11 12">
    <name type="scientific">Henosepilachna vigintioctopunctata</name>
    <dbReference type="NCBI Taxonomy" id="420089"/>
    <lineage>
        <taxon>Eukaryota</taxon>
        <taxon>Metazoa</taxon>
        <taxon>Ecdysozoa</taxon>
        <taxon>Arthropoda</taxon>
        <taxon>Hexapoda</taxon>
        <taxon>Insecta</taxon>
        <taxon>Pterygota</taxon>
        <taxon>Neoptera</taxon>
        <taxon>Endopterygota</taxon>
        <taxon>Coleoptera</taxon>
        <taxon>Polyphaga</taxon>
        <taxon>Cucujiformia</taxon>
        <taxon>Coccinelloidea</taxon>
        <taxon>Coccinellidae</taxon>
        <taxon>Epilachninae</taxon>
        <taxon>Epilachnini</taxon>
        <taxon>Henosepilachna</taxon>
    </lineage>
</organism>
<evidence type="ECO:0000313" key="11">
    <source>
        <dbReference type="EMBL" id="KAK9891681.1"/>
    </source>
</evidence>
<dbReference type="PANTHER" id="PTHR11005">
    <property type="entry name" value="LYSOSOMAL ACID LIPASE-RELATED"/>
    <property type="match status" value="1"/>
</dbReference>
<reference evidence="11 12" key="1">
    <citation type="submission" date="2023-03" db="EMBL/GenBank/DDBJ databases">
        <title>Genome insight into feeding habits of ladybird beetles.</title>
        <authorList>
            <person name="Li H.-S."/>
            <person name="Huang Y.-H."/>
            <person name="Pang H."/>
        </authorList>
    </citation>
    <scope>NUCLEOTIDE SEQUENCE [LARGE SCALE GENOMIC DNA]</scope>
    <source>
        <strain evidence="11">SYSU_2023b</strain>
        <tissue evidence="11">Whole body</tissue>
    </source>
</reference>
<accession>A0AAW1VEP0</accession>
<evidence type="ECO:0000256" key="3">
    <source>
        <dbReference type="ARBA" id="ARBA00022801"/>
    </source>
</evidence>
<feature type="active site" description="Nucleophile" evidence="8">
    <location>
        <position position="202"/>
    </location>
</feature>
<proteinExistence type="inferred from homology"/>
<keyword evidence="2 9" id="KW-0732">Signal</keyword>
<feature type="active site" description="Charge relay system" evidence="8">
    <location>
        <position position="378"/>
    </location>
</feature>
<evidence type="ECO:0000256" key="6">
    <source>
        <dbReference type="ARBA" id="ARBA00023180"/>
    </source>
</evidence>